<proteinExistence type="predicted"/>
<accession>A0ABP0BR32</accession>
<dbReference type="Proteomes" id="UP001642405">
    <property type="component" value="Unassembled WGS sequence"/>
</dbReference>
<keyword evidence="2" id="KW-1185">Reference proteome</keyword>
<sequence length="177" mass="18854">MSTSKVGQCIFHAAVFLATVFAIMRFSPALLAATGLGASATAAAAASSGPTVYMIRHGEKPDSGNGLNAEGLERAQCLRTLFGASGSFDIGYIMAQKPKSNGKRKRPLDTVKPLAKDLGLAVDTSWEHEELTNIAKALGVKKAPSYPSDQFNLIWTLPYDYKTVASITSEKCPDLDK</sequence>
<name>A0ABP0BR32_9PEZI</name>
<gene>
    <name evidence="1" type="ORF">SCUCBS95973_004747</name>
</gene>
<dbReference type="EMBL" id="CAWUHB010000024">
    <property type="protein sequence ID" value="CAK7222162.1"/>
    <property type="molecule type" value="Genomic_DNA"/>
</dbReference>
<reference evidence="1 2" key="1">
    <citation type="submission" date="2024-01" db="EMBL/GenBank/DDBJ databases">
        <authorList>
            <person name="Allen C."/>
            <person name="Tagirdzhanova G."/>
        </authorList>
    </citation>
    <scope>NUCLEOTIDE SEQUENCE [LARGE SCALE GENOMIC DNA]</scope>
</reference>
<organism evidence="1 2">
    <name type="scientific">Sporothrix curviconia</name>
    <dbReference type="NCBI Taxonomy" id="1260050"/>
    <lineage>
        <taxon>Eukaryota</taxon>
        <taxon>Fungi</taxon>
        <taxon>Dikarya</taxon>
        <taxon>Ascomycota</taxon>
        <taxon>Pezizomycotina</taxon>
        <taxon>Sordariomycetes</taxon>
        <taxon>Sordariomycetidae</taxon>
        <taxon>Ophiostomatales</taxon>
        <taxon>Ophiostomataceae</taxon>
        <taxon>Sporothrix</taxon>
    </lineage>
</organism>
<evidence type="ECO:0000313" key="1">
    <source>
        <dbReference type="EMBL" id="CAK7222162.1"/>
    </source>
</evidence>
<evidence type="ECO:0000313" key="2">
    <source>
        <dbReference type="Proteomes" id="UP001642405"/>
    </source>
</evidence>
<protein>
    <recommendedName>
        <fullName evidence="3">Phosphoglycerate mutase family protein</fullName>
    </recommendedName>
</protein>
<comment type="caution">
    <text evidence="1">The sequence shown here is derived from an EMBL/GenBank/DDBJ whole genome shotgun (WGS) entry which is preliminary data.</text>
</comment>
<evidence type="ECO:0008006" key="3">
    <source>
        <dbReference type="Google" id="ProtNLM"/>
    </source>
</evidence>